<evidence type="ECO:0000313" key="2">
    <source>
        <dbReference type="EMBL" id="KAG2175505.1"/>
    </source>
</evidence>
<keyword evidence="3" id="KW-1185">Reference proteome</keyword>
<organism evidence="2 3">
    <name type="scientific">Mortierella isabellina</name>
    <name type="common">Filamentous fungus</name>
    <name type="synonym">Umbelopsis isabellina</name>
    <dbReference type="NCBI Taxonomy" id="91625"/>
    <lineage>
        <taxon>Eukaryota</taxon>
        <taxon>Fungi</taxon>
        <taxon>Fungi incertae sedis</taxon>
        <taxon>Mucoromycota</taxon>
        <taxon>Mucoromycotina</taxon>
        <taxon>Umbelopsidomycetes</taxon>
        <taxon>Umbelopsidales</taxon>
        <taxon>Umbelopsidaceae</taxon>
        <taxon>Umbelopsis</taxon>
    </lineage>
</organism>
<dbReference type="Pfam" id="PF10032">
    <property type="entry name" value="Pho88"/>
    <property type="match status" value="1"/>
</dbReference>
<dbReference type="GO" id="GO:0005783">
    <property type="term" value="C:endoplasmic reticulum"/>
    <property type="evidence" value="ECO:0007669"/>
    <property type="project" value="InterPro"/>
</dbReference>
<gene>
    <name evidence="2" type="ORF">INT43_001152</name>
</gene>
<protein>
    <recommendedName>
        <fullName evidence="4">Inorganic phosphate transporter pho88</fullName>
    </recommendedName>
</protein>
<keyword evidence="1" id="KW-1133">Transmembrane helix</keyword>
<dbReference type="AlphaFoldDB" id="A0A8H7UAA5"/>
<dbReference type="OrthoDB" id="18139at2759"/>
<evidence type="ECO:0000256" key="1">
    <source>
        <dbReference type="SAM" id="Phobius"/>
    </source>
</evidence>
<comment type="caution">
    <text evidence="2">The sequence shown here is derived from an EMBL/GenBank/DDBJ whole genome shotgun (WGS) entry which is preliminary data.</text>
</comment>
<proteinExistence type="predicted"/>
<dbReference type="GO" id="GO:0005739">
    <property type="term" value="C:mitochondrion"/>
    <property type="evidence" value="ECO:0007669"/>
    <property type="project" value="TreeGrafter"/>
</dbReference>
<dbReference type="PANTHER" id="PTHR28112">
    <property type="entry name" value="SRP-INDEPENDENT TARGETING PROTEIN 3"/>
    <property type="match status" value="1"/>
</dbReference>
<dbReference type="PANTHER" id="PTHR28112:SF1">
    <property type="entry name" value="SRP-INDEPENDENT TARGETING PROTEIN 3"/>
    <property type="match status" value="1"/>
</dbReference>
<accession>A0A8H7UAA5</accession>
<dbReference type="EMBL" id="JAEPQZ010000011">
    <property type="protein sequence ID" value="KAG2175505.1"/>
    <property type="molecule type" value="Genomic_DNA"/>
</dbReference>
<keyword evidence="1" id="KW-0812">Transmembrane</keyword>
<feature type="transmembrane region" description="Helical" evidence="1">
    <location>
        <begin position="40"/>
        <end position="60"/>
    </location>
</feature>
<dbReference type="Proteomes" id="UP000654370">
    <property type="component" value="Unassembled WGS sequence"/>
</dbReference>
<name>A0A8H7UAA5_MORIS</name>
<keyword evidence="1" id="KW-0472">Membrane</keyword>
<dbReference type="InterPro" id="IPR012098">
    <property type="entry name" value="SND3_fun"/>
</dbReference>
<evidence type="ECO:0008006" key="4">
    <source>
        <dbReference type="Google" id="ProtNLM"/>
    </source>
</evidence>
<reference evidence="2" key="1">
    <citation type="submission" date="2020-12" db="EMBL/GenBank/DDBJ databases">
        <title>Metabolic potential, ecology and presence of endohyphal bacteria is reflected in genomic diversity of Mucoromycotina.</title>
        <authorList>
            <person name="Muszewska A."/>
            <person name="Okrasinska A."/>
            <person name="Steczkiewicz K."/>
            <person name="Drgas O."/>
            <person name="Orlowska M."/>
            <person name="Perlinska-Lenart U."/>
            <person name="Aleksandrzak-Piekarczyk T."/>
            <person name="Szatraj K."/>
            <person name="Zielenkiewicz U."/>
            <person name="Pilsyk S."/>
            <person name="Malc E."/>
            <person name="Mieczkowski P."/>
            <person name="Kruszewska J.S."/>
            <person name="Biernat P."/>
            <person name="Pawlowska J."/>
        </authorList>
    </citation>
    <scope>NUCLEOTIDE SEQUENCE</scope>
    <source>
        <strain evidence="2">WA0000067209</strain>
    </source>
</reference>
<sequence>MAPPTILTSQVFNIGLMLFSMQVAKRIPWDDPQTVQLARAAYVLAQLAAIGISYYLMLVVKKKNDTTTLRYVKPAKPSTSGQPSEPEMMITTNKAYDLDQLQQAIRSTLTTALMFSVVHFYFKINQPLLIQSIVPIKNALISKEALIHIWGDAAEGPLKRPFKAESPFAALLGMASAPLEESNDTTSAAQKKKE</sequence>
<evidence type="ECO:0000313" key="3">
    <source>
        <dbReference type="Proteomes" id="UP000654370"/>
    </source>
</evidence>
<dbReference type="GO" id="GO:0045047">
    <property type="term" value="P:protein targeting to ER"/>
    <property type="evidence" value="ECO:0007669"/>
    <property type="project" value="InterPro"/>
</dbReference>